<accession>T0IU35</accession>
<dbReference type="eggNOG" id="ENOG5031BXZ">
    <property type="taxonomic scope" value="Bacteria"/>
</dbReference>
<feature type="chain" id="PRO_5004577537" evidence="1">
    <location>
        <begin position="21"/>
        <end position="392"/>
    </location>
</feature>
<evidence type="ECO:0000256" key="1">
    <source>
        <dbReference type="SAM" id="SignalP"/>
    </source>
</evidence>
<sequence length="392" mass="41979">MTAPRHGTLPALALHGPAFAAIAALLPAVATAQSQPRIEVDMSLFAARNPFLLPEDDTVTPGGQLAVKAGAEWPLDFRTKLETEGAVAYRQYARRYGHFLTGRADVALVHRRNEYLSLRSAASFERVLPIEALASSVDSAIDPVSIQVRHDLSQAATVHTSARTAFTGQLGWSRIDPRGSTLLAPTSAVSAELAAETRIDSATTLGAVAQVTRSRSATGGDPHAWSILGKAARRLPRAWNAAVELGATRVSRRGTGSRRETGPVQFSGRASLCQEPGRVRFCASAAVASVVGSFGGIQRETSAAMSFDWRSSARGTLVARGSYVRVPRSTGLQGFEVPGLELLNLIARYEHRLDGRFVLYGGAEYRRRVGIGDTPLDSVTLQTGVLYRIPRP</sequence>
<keyword evidence="3" id="KW-1185">Reference proteome</keyword>
<proteinExistence type="predicted"/>
<evidence type="ECO:0000313" key="3">
    <source>
        <dbReference type="Proteomes" id="UP000015527"/>
    </source>
</evidence>
<dbReference type="PATRIC" id="fig|1096930.3.peg.2355"/>
<organism evidence="2 3">
    <name type="scientific">Novosphingobium lindaniclasticum LE124</name>
    <dbReference type="NCBI Taxonomy" id="1096930"/>
    <lineage>
        <taxon>Bacteria</taxon>
        <taxon>Pseudomonadati</taxon>
        <taxon>Pseudomonadota</taxon>
        <taxon>Alphaproteobacteria</taxon>
        <taxon>Sphingomonadales</taxon>
        <taxon>Sphingomonadaceae</taxon>
        <taxon>Novosphingobium</taxon>
    </lineage>
</organism>
<dbReference type="EMBL" id="ATHL01000076">
    <property type="protein sequence ID" value="EQB15320.1"/>
    <property type="molecule type" value="Genomic_DNA"/>
</dbReference>
<dbReference type="Proteomes" id="UP000015527">
    <property type="component" value="Unassembled WGS sequence"/>
</dbReference>
<evidence type="ECO:0000313" key="2">
    <source>
        <dbReference type="EMBL" id="EQB15320.1"/>
    </source>
</evidence>
<comment type="caution">
    <text evidence="2">The sequence shown here is derived from an EMBL/GenBank/DDBJ whole genome shotgun (WGS) entry which is preliminary data.</text>
</comment>
<dbReference type="OrthoDB" id="7565578at2"/>
<gene>
    <name evidence="2" type="ORF">L284_11835</name>
</gene>
<dbReference type="AlphaFoldDB" id="T0IU35"/>
<reference evidence="2 3" key="1">
    <citation type="journal article" date="2013" name="Genome Announc.">
        <title>Genome Sequence of Novosphingobium lindaniclasticum LE124T, Isolated from a Hexachlorocyclohexane Dumpsite.</title>
        <authorList>
            <person name="Saxena A."/>
            <person name="Nayyar N."/>
            <person name="Sangwan N."/>
            <person name="Kumari R."/>
            <person name="Khurana J.P."/>
            <person name="Lal R."/>
        </authorList>
    </citation>
    <scope>NUCLEOTIDE SEQUENCE [LARGE SCALE GENOMIC DNA]</scope>
    <source>
        <strain evidence="2 3">LE124</strain>
    </source>
</reference>
<protein>
    <submittedName>
        <fullName evidence="2">Uncharacterized protein</fullName>
    </submittedName>
</protein>
<name>T0IU35_9SPHN</name>
<keyword evidence="1" id="KW-0732">Signal</keyword>
<dbReference type="RefSeq" id="WP_021234213.1">
    <property type="nucleotide sequence ID" value="NZ_ATHL01000076.1"/>
</dbReference>
<feature type="signal peptide" evidence="1">
    <location>
        <begin position="1"/>
        <end position="20"/>
    </location>
</feature>